<proteinExistence type="inferred from homology"/>
<dbReference type="EMBL" id="AQGQ01000002">
    <property type="protein sequence ID" value="EOD57000.1"/>
    <property type="molecule type" value="Genomic_DNA"/>
</dbReference>
<keyword evidence="2" id="KW-0488">Methylation</keyword>
<dbReference type="RefSeq" id="WP_005891174.1">
    <property type="nucleotide sequence ID" value="NZ_AQGQ01000002.1"/>
</dbReference>
<feature type="transmembrane region" description="Helical" evidence="4">
    <location>
        <begin position="6"/>
        <end position="30"/>
    </location>
</feature>
<dbReference type="Pfam" id="PF00114">
    <property type="entry name" value="Pilin"/>
    <property type="match status" value="1"/>
</dbReference>
<accession>R1H009</accession>
<dbReference type="AlphaFoldDB" id="R1H009"/>
<dbReference type="PANTHER" id="PTHR30093">
    <property type="entry name" value="GENERAL SECRETION PATHWAY PROTEIN G"/>
    <property type="match status" value="1"/>
</dbReference>
<keyword evidence="4" id="KW-0812">Transmembrane</keyword>
<dbReference type="OrthoDB" id="5918848at2"/>
<keyword evidence="3" id="KW-0281">Fimbrium</keyword>
<evidence type="ECO:0000313" key="6">
    <source>
        <dbReference type="Proteomes" id="UP000013526"/>
    </source>
</evidence>
<keyword evidence="4" id="KW-1133">Transmembrane helix</keyword>
<evidence type="ECO:0000313" key="5">
    <source>
        <dbReference type="EMBL" id="EOD57000.1"/>
    </source>
</evidence>
<evidence type="ECO:0000256" key="4">
    <source>
        <dbReference type="SAM" id="Phobius"/>
    </source>
</evidence>
<dbReference type="PANTHER" id="PTHR30093:SF34">
    <property type="entry name" value="PREPILIN PEPTIDASE-DEPENDENT PROTEIN D"/>
    <property type="match status" value="1"/>
</dbReference>
<sequence length="146" mass="14682">MRKQTGFTLIELMIVVAIVAILAAIALPAYQTYTKRAKFSEVIAATGPAKTAVEVCVQGSTDTVDATLMGICASAGEAAVSGAFDTTNIASVDATASGAVGVTITATGTTATFGSSTTYELIGSANTTSRQVLWAISGSCKTDGLC</sequence>
<dbReference type="PROSITE" id="PS00409">
    <property type="entry name" value="PROKAR_NTER_METHYL"/>
    <property type="match status" value="1"/>
</dbReference>
<comment type="similarity">
    <text evidence="1 3">Belongs to the N-Me-Phe pilin family.</text>
</comment>
<evidence type="ECO:0000256" key="2">
    <source>
        <dbReference type="ARBA" id="ARBA00022481"/>
    </source>
</evidence>
<dbReference type="GO" id="GO:0044096">
    <property type="term" value="C:type IV pilus"/>
    <property type="evidence" value="ECO:0007669"/>
    <property type="project" value="TreeGrafter"/>
</dbReference>
<dbReference type="InterPro" id="IPR045584">
    <property type="entry name" value="Pilin-like"/>
</dbReference>
<reference evidence="5 6" key="1">
    <citation type="journal article" date="2013" name="Genome Announc.">
        <title>Draft Genome Sequence of Aeromonas molluscorum Strain 848TT, Isolated from Bivalve Molluscs.</title>
        <authorList>
            <person name="Spataro N."/>
            <person name="Farfan M."/>
            <person name="Albarral V."/>
            <person name="Sanglas A."/>
            <person name="Loren J.G."/>
            <person name="Fuste M.C."/>
            <person name="Bosch E."/>
        </authorList>
    </citation>
    <scope>NUCLEOTIDE SEQUENCE [LARGE SCALE GENOMIC DNA]</scope>
    <source>
        <strain evidence="5 6">848</strain>
    </source>
</reference>
<keyword evidence="6" id="KW-1185">Reference proteome</keyword>
<dbReference type="GO" id="GO:0043107">
    <property type="term" value="P:type IV pilus-dependent motility"/>
    <property type="evidence" value="ECO:0007669"/>
    <property type="project" value="TreeGrafter"/>
</dbReference>
<dbReference type="Proteomes" id="UP000013526">
    <property type="component" value="Unassembled WGS sequence"/>
</dbReference>
<dbReference type="Gene3D" id="3.30.700.10">
    <property type="entry name" value="Glycoprotein, Type 4 Pilin"/>
    <property type="match status" value="1"/>
</dbReference>
<evidence type="ECO:0000256" key="1">
    <source>
        <dbReference type="ARBA" id="ARBA00005233"/>
    </source>
</evidence>
<dbReference type="GO" id="GO:0007155">
    <property type="term" value="P:cell adhesion"/>
    <property type="evidence" value="ECO:0007669"/>
    <property type="project" value="InterPro"/>
</dbReference>
<comment type="caution">
    <text evidence="5">The sequence shown here is derived from an EMBL/GenBank/DDBJ whole genome shotgun (WGS) entry which is preliminary data.</text>
</comment>
<dbReference type="Pfam" id="PF07963">
    <property type="entry name" value="N_methyl"/>
    <property type="match status" value="1"/>
</dbReference>
<dbReference type="SUPFAM" id="SSF54523">
    <property type="entry name" value="Pili subunits"/>
    <property type="match status" value="1"/>
</dbReference>
<gene>
    <name evidence="5" type="ORF">G113_01044</name>
</gene>
<dbReference type="NCBIfam" id="TIGR02532">
    <property type="entry name" value="IV_pilin_GFxxxE"/>
    <property type="match status" value="1"/>
</dbReference>
<keyword evidence="4" id="KW-0472">Membrane</keyword>
<dbReference type="InterPro" id="IPR001082">
    <property type="entry name" value="Pilin"/>
</dbReference>
<organism evidence="5 6">
    <name type="scientific">Aeromonas molluscorum 848</name>
    <dbReference type="NCBI Taxonomy" id="1268236"/>
    <lineage>
        <taxon>Bacteria</taxon>
        <taxon>Pseudomonadati</taxon>
        <taxon>Pseudomonadota</taxon>
        <taxon>Gammaproteobacteria</taxon>
        <taxon>Aeromonadales</taxon>
        <taxon>Aeromonadaceae</taxon>
        <taxon>Aeromonas</taxon>
    </lineage>
</organism>
<evidence type="ECO:0000256" key="3">
    <source>
        <dbReference type="RuleBase" id="RU000389"/>
    </source>
</evidence>
<name>R1H009_9GAMM</name>
<protein>
    <submittedName>
        <fullName evidence="5">Prepilin-type cleavage/methylation protein</fullName>
    </submittedName>
</protein>
<dbReference type="InterPro" id="IPR012902">
    <property type="entry name" value="N_methyl_site"/>
</dbReference>